<keyword evidence="12" id="KW-1185">Reference proteome</keyword>
<dbReference type="Gene3D" id="3.40.50.800">
    <property type="entry name" value="Anticodon-binding domain"/>
    <property type="match status" value="1"/>
</dbReference>
<keyword evidence="4 9" id="KW-0547">Nucleotide-binding</keyword>
<reference evidence="11" key="1">
    <citation type="submission" date="2020-10" db="EMBL/GenBank/DDBJ databases">
        <authorList>
            <person name="Lu T."/>
            <person name="Wang Q."/>
            <person name="Han X."/>
        </authorList>
    </citation>
    <scope>NUCLEOTIDE SEQUENCE</scope>
    <source>
        <strain evidence="11">WQ 366</strain>
    </source>
</reference>
<keyword evidence="7 9" id="KW-0030">Aminoacyl-tRNA synthetase</keyword>
<dbReference type="InterPro" id="IPR004154">
    <property type="entry name" value="Anticodon-bd"/>
</dbReference>
<comment type="similarity">
    <text evidence="1 9">Belongs to the class-II aminoacyl-tRNA synthetase family.</text>
</comment>
<keyword evidence="6 9" id="KW-0648">Protein biosynthesis</keyword>
<dbReference type="CDD" id="cd00859">
    <property type="entry name" value="HisRS_anticodon"/>
    <property type="match status" value="1"/>
</dbReference>
<dbReference type="InterPro" id="IPR045864">
    <property type="entry name" value="aa-tRNA-synth_II/BPL/LPL"/>
</dbReference>
<comment type="catalytic activity">
    <reaction evidence="8 9">
        <text>tRNA(His) + L-histidine + ATP = L-histidyl-tRNA(His) + AMP + diphosphate + H(+)</text>
        <dbReference type="Rhea" id="RHEA:17313"/>
        <dbReference type="Rhea" id="RHEA-COMP:9665"/>
        <dbReference type="Rhea" id="RHEA-COMP:9689"/>
        <dbReference type="ChEBI" id="CHEBI:15378"/>
        <dbReference type="ChEBI" id="CHEBI:30616"/>
        <dbReference type="ChEBI" id="CHEBI:33019"/>
        <dbReference type="ChEBI" id="CHEBI:57595"/>
        <dbReference type="ChEBI" id="CHEBI:78442"/>
        <dbReference type="ChEBI" id="CHEBI:78527"/>
        <dbReference type="ChEBI" id="CHEBI:456215"/>
        <dbReference type="EC" id="6.1.1.21"/>
    </reaction>
</comment>
<comment type="subcellular location">
    <subcellularLocation>
        <location evidence="9">Cytoplasm</location>
    </subcellularLocation>
</comment>
<evidence type="ECO:0000256" key="1">
    <source>
        <dbReference type="ARBA" id="ARBA00008226"/>
    </source>
</evidence>
<dbReference type="InterPro" id="IPR015807">
    <property type="entry name" value="His-tRNA-ligase"/>
</dbReference>
<dbReference type="Pfam" id="PF13393">
    <property type="entry name" value="tRNA-synt_His"/>
    <property type="match status" value="1"/>
</dbReference>
<dbReference type="InterPro" id="IPR004516">
    <property type="entry name" value="HisRS/HisZ"/>
</dbReference>
<dbReference type="RefSeq" id="WP_225551580.1">
    <property type="nucleotide sequence ID" value="NZ_JADEYP010000004.1"/>
</dbReference>
<dbReference type="InterPro" id="IPR033656">
    <property type="entry name" value="HisRS_anticodon"/>
</dbReference>
<dbReference type="PANTHER" id="PTHR11476">
    <property type="entry name" value="HISTIDYL-TRNA SYNTHETASE"/>
    <property type="match status" value="1"/>
</dbReference>
<accession>A0ABS7Z292</accession>
<comment type="caution">
    <text evidence="11">The sequence shown here is derived from an EMBL/GenBank/DDBJ whole genome shotgun (WGS) entry which is preliminary data.</text>
</comment>
<feature type="domain" description="Aminoacyl-transfer RNA synthetases class-II family profile" evidence="10">
    <location>
        <begin position="1"/>
        <end position="387"/>
    </location>
</feature>
<evidence type="ECO:0000313" key="11">
    <source>
        <dbReference type="EMBL" id="MCA5004246.1"/>
    </source>
</evidence>
<gene>
    <name evidence="9" type="primary">hisS</name>
    <name evidence="11" type="ORF">IPZ78_03635</name>
</gene>
<evidence type="ECO:0000256" key="3">
    <source>
        <dbReference type="ARBA" id="ARBA00022598"/>
    </source>
</evidence>
<evidence type="ECO:0000256" key="6">
    <source>
        <dbReference type="ARBA" id="ARBA00022917"/>
    </source>
</evidence>
<dbReference type="PANTHER" id="PTHR11476:SF7">
    <property type="entry name" value="HISTIDINE--TRNA LIGASE"/>
    <property type="match status" value="1"/>
</dbReference>
<dbReference type="EMBL" id="JADEYP010000004">
    <property type="protein sequence ID" value="MCA5004246.1"/>
    <property type="molecule type" value="Genomic_DNA"/>
</dbReference>
<comment type="subunit">
    <text evidence="2 9">Homodimer.</text>
</comment>
<evidence type="ECO:0000256" key="5">
    <source>
        <dbReference type="ARBA" id="ARBA00022840"/>
    </source>
</evidence>
<sequence length="461" mass="51722">MAAIKPSLAKGTRDFSPAEMEKRNYIFNTLKSIFKKFGYNEIQTPSFENLSTLTGKYGDEGDKLIFKILNSGDYLSKVSDDQLSERNSNKLIPHITEKALRYDLTVPFARYVVMHQNDIALPFKRFQIQPVWRADRPQRGRYREFYQCDVDVVGSESLLNEAEFILIYQEALQALGLKDFTIKINNRKILTGIAEIIGKPELIVDMTVAIDKLDKIGLDGVNKELLERGFTNEDLNTLKPIIELQGGNIQKLDQLKNVLVTSENGLKGIQEIEEVFAYVKTFVGQDVLDQFVEVDITLARGLNYYTGCIFEVKTNEVSMGSIGGGGRYDDLTGMFGLKGLTGVGVSFGADRIYDVLEELNLYPVSNSTNTKVLIANFDKSLESFTLPLLATLRQSGVASELYPTATKLKKQMSYADAKKIPYVLLVGDEEKESGLLSLKNMESGEQIKLDIDQLVQYLSQL</sequence>
<dbReference type="Pfam" id="PF03129">
    <property type="entry name" value="HGTP_anticodon"/>
    <property type="match status" value="1"/>
</dbReference>
<dbReference type="PIRSF" id="PIRSF001549">
    <property type="entry name" value="His-tRNA_synth"/>
    <property type="match status" value="1"/>
</dbReference>
<dbReference type="Proteomes" id="UP001165302">
    <property type="component" value="Unassembled WGS sequence"/>
</dbReference>
<dbReference type="SUPFAM" id="SSF55681">
    <property type="entry name" value="Class II aaRS and biotin synthetases"/>
    <property type="match status" value="1"/>
</dbReference>
<organism evidence="11 12">
    <name type="scientific">Sphingobacterium bovistauri</name>
    <dbReference type="NCBI Taxonomy" id="2781959"/>
    <lineage>
        <taxon>Bacteria</taxon>
        <taxon>Pseudomonadati</taxon>
        <taxon>Bacteroidota</taxon>
        <taxon>Sphingobacteriia</taxon>
        <taxon>Sphingobacteriales</taxon>
        <taxon>Sphingobacteriaceae</taxon>
        <taxon>Sphingobacterium</taxon>
    </lineage>
</organism>
<dbReference type="NCBIfam" id="TIGR00442">
    <property type="entry name" value="hisS"/>
    <property type="match status" value="1"/>
</dbReference>
<keyword evidence="9" id="KW-0963">Cytoplasm</keyword>
<evidence type="ECO:0000256" key="7">
    <source>
        <dbReference type="ARBA" id="ARBA00023146"/>
    </source>
</evidence>
<name>A0ABS7Z292_9SPHI</name>
<keyword evidence="5 9" id="KW-0067">ATP-binding</keyword>
<protein>
    <recommendedName>
        <fullName evidence="9">Histidine--tRNA ligase</fullName>
        <ecNumber evidence="9">6.1.1.21</ecNumber>
    </recommendedName>
    <alternativeName>
        <fullName evidence="9">Histidyl-tRNA synthetase</fullName>
        <shortName evidence="9">HisRS</shortName>
    </alternativeName>
</protein>
<evidence type="ECO:0000256" key="2">
    <source>
        <dbReference type="ARBA" id="ARBA00011738"/>
    </source>
</evidence>
<dbReference type="PROSITE" id="PS50862">
    <property type="entry name" value="AA_TRNA_LIGASE_II"/>
    <property type="match status" value="1"/>
</dbReference>
<keyword evidence="3 9" id="KW-0436">Ligase</keyword>
<dbReference type="InterPro" id="IPR041715">
    <property type="entry name" value="HisRS-like_core"/>
</dbReference>
<dbReference type="EC" id="6.1.1.21" evidence="9"/>
<dbReference type="GO" id="GO:0004821">
    <property type="term" value="F:histidine-tRNA ligase activity"/>
    <property type="evidence" value="ECO:0007669"/>
    <property type="project" value="UniProtKB-EC"/>
</dbReference>
<evidence type="ECO:0000256" key="4">
    <source>
        <dbReference type="ARBA" id="ARBA00022741"/>
    </source>
</evidence>
<dbReference type="Gene3D" id="3.30.930.10">
    <property type="entry name" value="Bira Bifunctional Protein, Domain 2"/>
    <property type="match status" value="1"/>
</dbReference>
<dbReference type="HAMAP" id="MF_00127">
    <property type="entry name" value="His_tRNA_synth"/>
    <property type="match status" value="1"/>
</dbReference>
<evidence type="ECO:0000256" key="9">
    <source>
        <dbReference type="HAMAP-Rule" id="MF_00127"/>
    </source>
</evidence>
<evidence type="ECO:0000256" key="8">
    <source>
        <dbReference type="ARBA" id="ARBA00047639"/>
    </source>
</evidence>
<evidence type="ECO:0000259" key="10">
    <source>
        <dbReference type="PROSITE" id="PS50862"/>
    </source>
</evidence>
<dbReference type="SUPFAM" id="SSF52954">
    <property type="entry name" value="Class II aaRS ABD-related"/>
    <property type="match status" value="1"/>
</dbReference>
<evidence type="ECO:0000313" key="12">
    <source>
        <dbReference type="Proteomes" id="UP001165302"/>
    </source>
</evidence>
<proteinExistence type="inferred from homology"/>
<dbReference type="CDD" id="cd00773">
    <property type="entry name" value="HisRS-like_core"/>
    <property type="match status" value="1"/>
</dbReference>
<dbReference type="InterPro" id="IPR006195">
    <property type="entry name" value="aa-tRNA-synth_II"/>
</dbReference>
<dbReference type="InterPro" id="IPR036621">
    <property type="entry name" value="Anticodon-bd_dom_sf"/>
</dbReference>